<dbReference type="Pfam" id="PF14709">
    <property type="entry name" value="DND1_DSRM"/>
    <property type="match status" value="1"/>
</dbReference>
<evidence type="ECO:0000313" key="5">
    <source>
        <dbReference type="Proteomes" id="UP000694559"/>
    </source>
</evidence>
<dbReference type="InterPro" id="IPR035979">
    <property type="entry name" value="RBD_domain_sf"/>
</dbReference>
<dbReference type="GeneTree" id="ENSGT00940000159225"/>
<name>A0A8C6X696_NAJNA</name>
<dbReference type="Gene3D" id="3.30.70.330">
    <property type="match status" value="2"/>
</dbReference>
<evidence type="ECO:0000256" key="1">
    <source>
        <dbReference type="ARBA" id="ARBA00022884"/>
    </source>
</evidence>
<dbReference type="OrthoDB" id="3800936at2759"/>
<dbReference type="OMA" id="CHMLPAR"/>
<accession>A0A8C6X696</accession>
<dbReference type="InterPro" id="IPR034414">
    <property type="entry name" value="DND1_RRM1"/>
</dbReference>
<sequence length="356" mass="40130">IQYKRCRHTSRVNKAALQTWVKETGIQLVQINGQRKYGGPPPGWAGCAPPSGSEVFIGKIPQDIYEDKLIPLFQNVGRLYEFRLMMTFSGLNRGFAYAKYMNRRIAQEAIALLNNFEIQSGSPILVCKSTEKCELCIDGLAASLKECHLLPMLQELTPGLQSISLHASPFKKRRQLAEVKYISHQAAAVAKKNLVEGSLCLCGDQIEVAWLTPIIKHELHNVSVPGNLKALPSSWSHRSVLPQVSYRPMDCHMLPARASVLDYLKLQCELHQLGSPVIFTKCVQRNPEDWLQFWYQVVIPKYSSPFSGFVWIKPDPSGLEDHEKVKNFVALQLLKVLGKCAYSLIWEAIILVVVVY</sequence>
<dbReference type="Proteomes" id="UP000694559">
    <property type="component" value="Unplaced"/>
</dbReference>
<dbReference type="GO" id="GO:0005925">
    <property type="term" value="C:focal adhesion"/>
    <property type="evidence" value="ECO:0007669"/>
    <property type="project" value="Ensembl"/>
</dbReference>
<dbReference type="GO" id="GO:0005654">
    <property type="term" value="C:nucleoplasm"/>
    <property type="evidence" value="ECO:0007669"/>
    <property type="project" value="Ensembl"/>
</dbReference>
<gene>
    <name evidence="4" type="primary">DND1</name>
</gene>
<dbReference type="InterPro" id="IPR012677">
    <property type="entry name" value="Nucleotide-bd_a/b_plait_sf"/>
</dbReference>
<dbReference type="GO" id="GO:0005829">
    <property type="term" value="C:cytosol"/>
    <property type="evidence" value="ECO:0007669"/>
    <property type="project" value="Ensembl"/>
</dbReference>
<organism evidence="4 5">
    <name type="scientific">Naja naja</name>
    <name type="common">Indian cobra</name>
    <dbReference type="NCBI Taxonomy" id="35670"/>
    <lineage>
        <taxon>Eukaryota</taxon>
        <taxon>Metazoa</taxon>
        <taxon>Chordata</taxon>
        <taxon>Craniata</taxon>
        <taxon>Vertebrata</taxon>
        <taxon>Euteleostomi</taxon>
        <taxon>Lepidosauria</taxon>
        <taxon>Squamata</taxon>
        <taxon>Bifurcata</taxon>
        <taxon>Unidentata</taxon>
        <taxon>Episquamata</taxon>
        <taxon>Toxicofera</taxon>
        <taxon>Serpentes</taxon>
        <taxon>Colubroidea</taxon>
        <taxon>Elapidae</taxon>
        <taxon>Elapinae</taxon>
        <taxon>Naja</taxon>
    </lineage>
</organism>
<protein>
    <submittedName>
        <fullName evidence="4">DND microRNA-mediated repression inhibitor 1</fullName>
    </submittedName>
</protein>
<reference evidence="4" key="1">
    <citation type="submission" date="2025-08" db="UniProtKB">
        <authorList>
            <consortium name="Ensembl"/>
        </authorList>
    </citation>
    <scope>IDENTIFICATION</scope>
</reference>
<dbReference type="SMART" id="SM00360">
    <property type="entry name" value="RRM"/>
    <property type="match status" value="1"/>
</dbReference>
<proteinExistence type="predicted"/>
<keyword evidence="1 2" id="KW-0694">RNA-binding</keyword>
<dbReference type="SUPFAM" id="SSF54928">
    <property type="entry name" value="RNA-binding domain, RBD"/>
    <property type="match status" value="1"/>
</dbReference>
<dbReference type="GO" id="GO:0061158">
    <property type="term" value="P:3'-UTR-mediated mRNA destabilization"/>
    <property type="evidence" value="ECO:0007669"/>
    <property type="project" value="Ensembl"/>
</dbReference>
<evidence type="ECO:0000256" key="2">
    <source>
        <dbReference type="PROSITE-ProRule" id="PRU00176"/>
    </source>
</evidence>
<evidence type="ECO:0000259" key="3">
    <source>
        <dbReference type="PROSITE" id="PS50102"/>
    </source>
</evidence>
<reference evidence="4" key="2">
    <citation type="submission" date="2025-09" db="UniProtKB">
        <authorList>
            <consortium name="Ensembl"/>
        </authorList>
    </citation>
    <scope>IDENTIFICATION</scope>
</reference>
<evidence type="ECO:0000313" key="4">
    <source>
        <dbReference type="Ensembl" id="ENSNNAP00000009609.1"/>
    </source>
</evidence>
<dbReference type="InterPro" id="IPR000504">
    <property type="entry name" value="RRM_dom"/>
</dbReference>
<dbReference type="Pfam" id="PF00076">
    <property type="entry name" value="RRM_1"/>
    <property type="match status" value="1"/>
</dbReference>
<dbReference type="GO" id="GO:0007281">
    <property type="term" value="P:germ cell development"/>
    <property type="evidence" value="ECO:0007669"/>
    <property type="project" value="Ensembl"/>
</dbReference>
<dbReference type="GO" id="GO:0003730">
    <property type="term" value="F:mRNA 3'-UTR binding"/>
    <property type="evidence" value="ECO:0007669"/>
    <property type="project" value="Ensembl"/>
</dbReference>
<dbReference type="PROSITE" id="PS50102">
    <property type="entry name" value="RRM"/>
    <property type="match status" value="1"/>
</dbReference>
<dbReference type="GO" id="GO:0060965">
    <property type="term" value="P:negative regulation of miRNA-mediated gene silencing"/>
    <property type="evidence" value="ECO:0007669"/>
    <property type="project" value="Ensembl"/>
</dbReference>
<keyword evidence="5" id="KW-1185">Reference proteome</keyword>
<dbReference type="Ensembl" id="ENSNNAT00000010074.1">
    <property type="protein sequence ID" value="ENSNNAP00000009609.1"/>
    <property type="gene ID" value="ENSNNAG00000006412.1"/>
</dbReference>
<feature type="domain" description="RRM" evidence="3">
    <location>
        <begin position="53"/>
        <end position="131"/>
    </location>
</feature>
<dbReference type="AlphaFoldDB" id="A0A8C6X696"/>
<dbReference type="PANTHER" id="PTHR21245">
    <property type="entry name" value="HETEROGENEOUS NUCLEAR RIBONUCLEOPROTEIN"/>
    <property type="match status" value="1"/>
</dbReference>
<dbReference type="CDD" id="cd12487">
    <property type="entry name" value="RRM1_DND1"/>
    <property type="match status" value="1"/>
</dbReference>